<dbReference type="Pfam" id="PF00704">
    <property type="entry name" value="Glyco_hydro_18"/>
    <property type="match status" value="1"/>
</dbReference>
<keyword evidence="1 3" id="KW-0378">Hydrolase</keyword>
<evidence type="ECO:0000256" key="2">
    <source>
        <dbReference type="ARBA" id="ARBA00023295"/>
    </source>
</evidence>
<dbReference type="EMBL" id="JBHSKJ010000027">
    <property type="protein sequence ID" value="MFC5149466.1"/>
    <property type="molecule type" value="Genomic_DNA"/>
</dbReference>
<feature type="signal peptide" evidence="5">
    <location>
        <begin position="1"/>
        <end position="26"/>
    </location>
</feature>
<evidence type="ECO:0000256" key="3">
    <source>
        <dbReference type="RuleBase" id="RU000489"/>
    </source>
</evidence>
<dbReference type="InterPro" id="IPR001223">
    <property type="entry name" value="Glyco_hydro18_cat"/>
</dbReference>
<protein>
    <submittedName>
        <fullName evidence="7">Glycosyl hydrolase family 18 protein</fullName>
    </submittedName>
</protein>
<organism evidence="7 8">
    <name type="scientific">Streptomyces aureoversilis</name>
    <dbReference type="NCBI Taxonomy" id="67277"/>
    <lineage>
        <taxon>Bacteria</taxon>
        <taxon>Bacillati</taxon>
        <taxon>Actinomycetota</taxon>
        <taxon>Actinomycetes</taxon>
        <taxon>Kitasatosporales</taxon>
        <taxon>Streptomycetaceae</taxon>
        <taxon>Streptomyces</taxon>
    </lineage>
</organism>
<dbReference type="InterPro" id="IPR011583">
    <property type="entry name" value="Chitinase_II/V-like_cat"/>
</dbReference>
<sequence length="373" mass="40765">MVRRHAAVLTGVIALLSALLPTSATATVTAATTATTAATTGPPASRTSAQRTQRTVSAWLPFWEAGAYQDALAHADQLHTVSPFWYEATAADRVEEHAGAGDRAVIDGLHRAGMKVVPTVTESLDAAAMARLTGDPKTRAAHVETLVRLATARPYDGLDLDYEKMNGTGLAPAVVQQVRTGFNSLVTEVCSRLHTLHKECTAAVFPRTATRDEGPVYDYAHLGRTLDRLRIMGYNLHNALDRPGPLSSPAWYEDILRYATARVPARKIEMGIPAYGWDHRAGDTARATHRTSREAEALRQRVGAPYALDPGSKTPHFTYTEDGRQREVWYQDARGIAAHLPVLRKYGVEHTALWALDFEDPQLWPTLAGFPLS</sequence>
<keyword evidence="8" id="KW-1185">Reference proteome</keyword>
<dbReference type="RefSeq" id="WP_382050109.1">
    <property type="nucleotide sequence ID" value="NZ_JBHSKJ010000027.1"/>
</dbReference>
<dbReference type="Proteomes" id="UP001596222">
    <property type="component" value="Unassembled WGS sequence"/>
</dbReference>
<dbReference type="SUPFAM" id="SSF51445">
    <property type="entry name" value="(Trans)glycosidases"/>
    <property type="match status" value="1"/>
</dbReference>
<dbReference type="InterPro" id="IPR029070">
    <property type="entry name" value="Chitinase_insertion_sf"/>
</dbReference>
<dbReference type="SMART" id="SM00636">
    <property type="entry name" value="Glyco_18"/>
    <property type="match status" value="1"/>
</dbReference>
<evidence type="ECO:0000256" key="4">
    <source>
        <dbReference type="RuleBase" id="RU004453"/>
    </source>
</evidence>
<keyword evidence="5" id="KW-0732">Signal</keyword>
<dbReference type="GO" id="GO:0016787">
    <property type="term" value="F:hydrolase activity"/>
    <property type="evidence" value="ECO:0007669"/>
    <property type="project" value="UniProtKB-KW"/>
</dbReference>
<feature type="domain" description="GH18" evidence="6">
    <location>
        <begin position="53"/>
        <end position="373"/>
    </location>
</feature>
<comment type="caution">
    <text evidence="7">The sequence shown here is derived from an EMBL/GenBank/DDBJ whole genome shotgun (WGS) entry which is preliminary data.</text>
</comment>
<evidence type="ECO:0000313" key="7">
    <source>
        <dbReference type="EMBL" id="MFC5149466.1"/>
    </source>
</evidence>
<comment type="similarity">
    <text evidence="4">Belongs to the glycosyl hydrolase 18 family.</text>
</comment>
<dbReference type="InterPro" id="IPR017853">
    <property type="entry name" value="GH"/>
</dbReference>
<gene>
    <name evidence="7" type="ORF">ACFPP6_32925</name>
</gene>
<dbReference type="PROSITE" id="PS01095">
    <property type="entry name" value="GH18_1"/>
    <property type="match status" value="1"/>
</dbReference>
<evidence type="ECO:0000256" key="1">
    <source>
        <dbReference type="ARBA" id="ARBA00022801"/>
    </source>
</evidence>
<proteinExistence type="inferred from homology"/>
<dbReference type="Gene3D" id="3.20.20.80">
    <property type="entry name" value="Glycosidases"/>
    <property type="match status" value="1"/>
</dbReference>
<dbReference type="PROSITE" id="PS51910">
    <property type="entry name" value="GH18_2"/>
    <property type="match status" value="1"/>
</dbReference>
<keyword evidence="2 3" id="KW-0326">Glycosidase</keyword>
<evidence type="ECO:0000256" key="5">
    <source>
        <dbReference type="SAM" id="SignalP"/>
    </source>
</evidence>
<feature type="chain" id="PRO_5046280908" evidence="5">
    <location>
        <begin position="27"/>
        <end position="373"/>
    </location>
</feature>
<dbReference type="InterPro" id="IPR001579">
    <property type="entry name" value="Glyco_hydro_18_chit_AS"/>
</dbReference>
<evidence type="ECO:0000313" key="8">
    <source>
        <dbReference type="Proteomes" id="UP001596222"/>
    </source>
</evidence>
<evidence type="ECO:0000259" key="6">
    <source>
        <dbReference type="PROSITE" id="PS51910"/>
    </source>
</evidence>
<name>A0ABW0A9R2_9ACTN</name>
<accession>A0ABW0A9R2</accession>
<dbReference type="PANTHER" id="PTHR46066:SF2">
    <property type="entry name" value="CHITINASE DOMAIN-CONTAINING PROTEIN 1"/>
    <property type="match status" value="1"/>
</dbReference>
<dbReference type="Gene3D" id="3.10.50.10">
    <property type="match status" value="1"/>
</dbReference>
<dbReference type="PANTHER" id="PTHR46066">
    <property type="entry name" value="CHITINASE DOMAIN-CONTAINING PROTEIN 1 FAMILY MEMBER"/>
    <property type="match status" value="1"/>
</dbReference>
<reference evidence="8" key="1">
    <citation type="journal article" date="2019" name="Int. J. Syst. Evol. Microbiol.">
        <title>The Global Catalogue of Microorganisms (GCM) 10K type strain sequencing project: providing services to taxonomists for standard genome sequencing and annotation.</title>
        <authorList>
            <consortium name="The Broad Institute Genomics Platform"/>
            <consortium name="The Broad Institute Genome Sequencing Center for Infectious Disease"/>
            <person name="Wu L."/>
            <person name="Ma J."/>
        </authorList>
    </citation>
    <scope>NUCLEOTIDE SEQUENCE [LARGE SCALE GENOMIC DNA]</scope>
    <source>
        <strain evidence="8">CGMCC 4.1641</strain>
    </source>
</reference>